<dbReference type="Proteomes" id="UP000284656">
    <property type="component" value="Unassembled WGS sequence"/>
</dbReference>
<evidence type="ECO:0000313" key="9">
    <source>
        <dbReference type="Proteomes" id="UP000284656"/>
    </source>
</evidence>
<keyword evidence="4 7" id="KW-0812">Transmembrane</keyword>
<evidence type="ECO:0000256" key="2">
    <source>
        <dbReference type="ARBA" id="ARBA00006679"/>
    </source>
</evidence>
<dbReference type="RefSeq" id="WP_123717997.1">
    <property type="nucleotide sequence ID" value="NZ_MOAY01000081.1"/>
</dbReference>
<dbReference type="Pfam" id="PF07681">
    <property type="entry name" value="DoxX"/>
    <property type="match status" value="1"/>
</dbReference>
<feature type="transmembrane region" description="Helical" evidence="7">
    <location>
        <begin position="12"/>
        <end position="29"/>
    </location>
</feature>
<dbReference type="InterPro" id="IPR032808">
    <property type="entry name" value="DoxX"/>
</dbReference>
<evidence type="ECO:0000256" key="1">
    <source>
        <dbReference type="ARBA" id="ARBA00004651"/>
    </source>
</evidence>
<proteinExistence type="inferred from homology"/>
<feature type="transmembrane region" description="Helical" evidence="7">
    <location>
        <begin position="104"/>
        <end position="123"/>
    </location>
</feature>
<dbReference type="PANTHER" id="PTHR33452:SF1">
    <property type="entry name" value="INNER MEMBRANE PROTEIN YPHA-RELATED"/>
    <property type="match status" value="1"/>
</dbReference>
<gene>
    <name evidence="8" type="ORF">BK648_22730</name>
</gene>
<evidence type="ECO:0000256" key="7">
    <source>
        <dbReference type="SAM" id="Phobius"/>
    </source>
</evidence>
<evidence type="ECO:0000256" key="3">
    <source>
        <dbReference type="ARBA" id="ARBA00022475"/>
    </source>
</evidence>
<keyword evidence="3" id="KW-1003">Cell membrane</keyword>
<comment type="caution">
    <text evidence="8">The sequence shown here is derived from an EMBL/GenBank/DDBJ whole genome shotgun (WGS) entry which is preliminary data.</text>
</comment>
<dbReference type="GO" id="GO:0005886">
    <property type="term" value="C:plasma membrane"/>
    <property type="evidence" value="ECO:0007669"/>
    <property type="project" value="UniProtKB-SubCell"/>
</dbReference>
<dbReference type="InterPro" id="IPR051907">
    <property type="entry name" value="DoxX-like_oxidoreductase"/>
</dbReference>
<comment type="similarity">
    <text evidence="2">Belongs to the DoxX family.</text>
</comment>
<keyword evidence="5 7" id="KW-1133">Transmembrane helix</keyword>
<dbReference type="AlphaFoldDB" id="A0A423EQM7"/>
<evidence type="ECO:0000256" key="4">
    <source>
        <dbReference type="ARBA" id="ARBA00022692"/>
    </source>
</evidence>
<keyword evidence="6 7" id="KW-0472">Membrane</keyword>
<name>A0A423EQM7_9PSED</name>
<sequence>MNESKHQDAGLLFLRASGALFLLWVHGLPKVLNYGAQLKLIEDPFHLGANVTLLLAIFAEVLCPLLILAGVLTRLACLPILAVLLIAMLVVHPEWTLFEGQFGWLLLIIFTSVLISGPGRFTVAQRWA</sequence>
<accession>A0A423EQM7</accession>
<protein>
    <submittedName>
        <fullName evidence="8">LysR family transcriptional regulator</fullName>
    </submittedName>
</protein>
<reference evidence="8 9" key="1">
    <citation type="submission" date="2016-10" db="EMBL/GenBank/DDBJ databases">
        <title>Comparative genome analysis of multiple Pseudomonas spp. focuses on biocontrol and plant growth promoting traits.</title>
        <authorList>
            <person name="Tao X.-Y."/>
            <person name="Taylor C.G."/>
        </authorList>
    </citation>
    <scope>NUCLEOTIDE SEQUENCE [LARGE SCALE GENOMIC DNA]</scope>
    <source>
        <strain evidence="8 9">29G9</strain>
    </source>
</reference>
<evidence type="ECO:0000313" key="8">
    <source>
        <dbReference type="EMBL" id="ROM33610.1"/>
    </source>
</evidence>
<evidence type="ECO:0000256" key="5">
    <source>
        <dbReference type="ARBA" id="ARBA00022989"/>
    </source>
</evidence>
<comment type="subcellular location">
    <subcellularLocation>
        <location evidence="1">Cell membrane</location>
        <topology evidence="1">Multi-pass membrane protein</topology>
    </subcellularLocation>
</comment>
<evidence type="ECO:0000256" key="6">
    <source>
        <dbReference type="ARBA" id="ARBA00023136"/>
    </source>
</evidence>
<dbReference type="PANTHER" id="PTHR33452">
    <property type="entry name" value="OXIDOREDUCTASE CATD-RELATED"/>
    <property type="match status" value="1"/>
</dbReference>
<dbReference type="EMBL" id="MOAY01000081">
    <property type="protein sequence ID" value="ROM33610.1"/>
    <property type="molecule type" value="Genomic_DNA"/>
</dbReference>
<feature type="transmembrane region" description="Helical" evidence="7">
    <location>
        <begin position="75"/>
        <end position="92"/>
    </location>
</feature>
<organism evidence="8 9">
    <name type="scientific">Pseudomonas poae</name>
    <dbReference type="NCBI Taxonomy" id="200451"/>
    <lineage>
        <taxon>Bacteria</taxon>
        <taxon>Pseudomonadati</taxon>
        <taxon>Pseudomonadota</taxon>
        <taxon>Gammaproteobacteria</taxon>
        <taxon>Pseudomonadales</taxon>
        <taxon>Pseudomonadaceae</taxon>
        <taxon>Pseudomonas</taxon>
    </lineage>
</organism>
<feature type="transmembrane region" description="Helical" evidence="7">
    <location>
        <begin position="49"/>
        <end position="68"/>
    </location>
</feature>